<keyword evidence="3" id="KW-0472">Membrane</keyword>
<proteinExistence type="predicted"/>
<feature type="transmembrane region" description="Helical" evidence="3">
    <location>
        <begin position="197"/>
        <end position="219"/>
    </location>
</feature>
<dbReference type="SUPFAM" id="SSF69593">
    <property type="entry name" value="Glycerol-3-phosphate (1)-acyltransferase"/>
    <property type="match status" value="1"/>
</dbReference>
<dbReference type="InterPro" id="IPR002123">
    <property type="entry name" value="Plipid/glycerol_acylTrfase"/>
</dbReference>
<sequence>MLKIYSIKFQQPRVPEKAGVVFFTHKSTLDAFFINLFHENVVTLTKVEFLLIPFFGVLAFVSPAVFIDRKDFRSGRRSLEVCGERVKEGGVVFVSPEGTRSKTGHLTLPLKKGPFHLLQSLHPSPLHLLIIRGGYEIWPPNRYWPVPGELEVEWVEVEGLRKDDREHNSKLITLKMSKHSSSPLQPSSGRSWSSGHFLGALISRIVYLIMKFGYVRIILGDGGVFRWRSIFYLHVLVLAIHVLICLCLYSFEKVRSSFKVKIE</sequence>
<dbReference type="CDD" id="cd07989">
    <property type="entry name" value="LPLAT_AGPAT-like"/>
    <property type="match status" value="1"/>
</dbReference>
<keyword evidence="2" id="KW-0012">Acyltransferase</keyword>
<evidence type="ECO:0000256" key="3">
    <source>
        <dbReference type="SAM" id="Phobius"/>
    </source>
</evidence>
<keyword evidence="6" id="KW-1185">Reference proteome</keyword>
<keyword evidence="3" id="KW-1133">Transmembrane helix</keyword>
<dbReference type="Pfam" id="PF01553">
    <property type="entry name" value="Acyltransferase"/>
    <property type="match status" value="1"/>
</dbReference>
<dbReference type="OrthoDB" id="202234at2759"/>
<feature type="transmembrane region" description="Helical" evidence="3">
    <location>
        <begin position="49"/>
        <end position="67"/>
    </location>
</feature>
<dbReference type="GO" id="GO:0005783">
    <property type="term" value="C:endoplasmic reticulum"/>
    <property type="evidence" value="ECO:0007669"/>
    <property type="project" value="TreeGrafter"/>
</dbReference>
<evidence type="ECO:0000313" key="5">
    <source>
        <dbReference type="EMBL" id="GMH54783.1"/>
    </source>
</evidence>
<dbReference type="EMBL" id="BRXW01000438">
    <property type="protein sequence ID" value="GMH54783.1"/>
    <property type="molecule type" value="Genomic_DNA"/>
</dbReference>
<evidence type="ECO:0000256" key="2">
    <source>
        <dbReference type="ARBA" id="ARBA00023315"/>
    </source>
</evidence>
<reference evidence="6" key="1">
    <citation type="journal article" date="2023" name="Commun. Biol.">
        <title>Genome analysis of Parmales, the sister group of diatoms, reveals the evolutionary specialization of diatoms from phago-mixotrophs to photoautotrophs.</title>
        <authorList>
            <person name="Ban H."/>
            <person name="Sato S."/>
            <person name="Yoshikawa S."/>
            <person name="Yamada K."/>
            <person name="Nakamura Y."/>
            <person name="Ichinomiya M."/>
            <person name="Sato N."/>
            <person name="Blanc-Mathieu R."/>
            <person name="Endo H."/>
            <person name="Kuwata A."/>
            <person name="Ogata H."/>
        </authorList>
    </citation>
    <scope>NUCLEOTIDE SEQUENCE [LARGE SCALE GENOMIC DNA]</scope>
    <source>
        <strain evidence="6">NIES 3700</strain>
    </source>
</reference>
<evidence type="ECO:0000259" key="4">
    <source>
        <dbReference type="SMART" id="SM00563"/>
    </source>
</evidence>
<evidence type="ECO:0000256" key="1">
    <source>
        <dbReference type="ARBA" id="ARBA00022679"/>
    </source>
</evidence>
<dbReference type="AlphaFoldDB" id="A0A9W7DTT3"/>
<accession>A0A9W7DTT3</accession>
<feature type="transmembrane region" description="Helical" evidence="3">
    <location>
        <begin position="231"/>
        <end position="251"/>
    </location>
</feature>
<comment type="caution">
    <text evidence="5">The sequence shown here is derived from an EMBL/GenBank/DDBJ whole genome shotgun (WGS) entry which is preliminary data.</text>
</comment>
<evidence type="ECO:0000313" key="6">
    <source>
        <dbReference type="Proteomes" id="UP001165122"/>
    </source>
</evidence>
<dbReference type="PANTHER" id="PTHR10434">
    <property type="entry name" value="1-ACYL-SN-GLYCEROL-3-PHOSPHATE ACYLTRANSFERASE"/>
    <property type="match status" value="1"/>
</dbReference>
<dbReference type="GO" id="GO:0003841">
    <property type="term" value="F:1-acylglycerol-3-phosphate O-acyltransferase activity"/>
    <property type="evidence" value="ECO:0007669"/>
    <property type="project" value="TreeGrafter"/>
</dbReference>
<dbReference type="Proteomes" id="UP001165122">
    <property type="component" value="Unassembled WGS sequence"/>
</dbReference>
<organism evidence="5 6">
    <name type="scientific">Triparma laevis f. longispina</name>
    <dbReference type="NCBI Taxonomy" id="1714387"/>
    <lineage>
        <taxon>Eukaryota</taxon>
        <taxon>Sar</taxon>
        <taxon>Stramenopiles</taxon>
        <taxon>Ochrophyta</taxon>
        <taxon>Bolidophyceae</taxon>
        <taxon>Parmales</taxon>
        <taxon>Triparmaceae</taxon>
        <taxon>Triparma</taxon>
    </lineage>
</organism>
<protein>
    <recommendedName>
        <fullName evidence="4">Phospholipid/glycerol acyltransferase domain-containing protein</fullName>
    </recommendedName>
</protein>
<dbReference type="SMART" id="SM00563">
    <property type="entry name" value="PlsC"/>
    <property type="match status" value="1"/>
</dbReference>
<feature type="domain" description="Phospholipid/glycerol acyltransferase" evidence="4">
    <location>
        <begin position="19"/>
        <end position="134"/>
    </location>
</feature>
<dbReference type="GO" id="GO:0006654">
    <property type="term" value="P:phosphatidic acid biosynthetic process"/>
    <property type="evidence" value="ECO:0007669"/>
    <property type="project" value="TreeGrafter"/>
</dbReference>
<keyword evidence="1" id="KW-0808">Transferase</keyword>
<keyword evidence="3" id="KW-0812">Transmembrane</keyword>
<name>A0A9W7DTT3_9STRA</name>
<gene>
    <name evidence="5" type="ORF">TrLO_g157</name>
</gene>
<dbReference type="PANTHER" id="PTHR10434:SF11">
    <property type="entry name" value="1-ACYL-SN-GLYCEROL-3-PHOSPHATE ACYLTRANSFERASE"/>
    <property type="match status" value="1"/>
</dbReference>